<keyword evidence="12 20" id="KW-1133">Transmembrane helix</keyword>
<dbReference type="GO" id="GO:0006122">
    <property type="term" value="P:mitochondrial electron transport, ubiquinol to cytochrome c"/>
    <property type="evidence" value="ECO:0007669"/>
    <property type="project" value="UniProtKB-ARBA"/>
</dbReference>
<dbReference type="Gene3D" id="1.20.810.10">
    <property type="entry name" value="Cytochrome Bc1 Complex, Chain C"/>
    <property type="match status" value="1"/>
</dbReference>
<dbReference type="GO" id="GO:0046872">
    <property type="term" value="F:metal ion binding"/>
    <property type="evidence" value="ECO:0007669"/>
    <property type="project" value="UniProtKB-UniRule"/>
</dbReference>
<dbReference type="PROSITE" id="PS51002">
    <property type="entry name" value="CYTB_NTER"/>
    <property type="match status" value="1"/>
</dbReference>
<evidence type="ECO:0000256" key="9">
    <source>
        <dbReference type="ARBA" id="ARBA00022723"/>
    </source>
</evidence>
<dbReference type="FunFam" id="1.20.810.10:FF:000002">
    <property type="entry name" value="Cytochrome b"/>
    <property type="match status" value="1"/>
</dbReference>
<evidence type="ECO:0000256" key="14">
    <source>
        <dbReference type="ARBA" id="ARBA00023075"/>
    </source>
</evidence>
<evidence type="ECO:0000256" key="3">
    <source>
        <dbReference type="ARBA" id="ARBA00011088"/>
    </source>
</evidence>
<feature type="transmembrane region" description="Helical" evidence="20">
    <location>
        <begin position="221"/>
        <end position="245"/>
    </location>
</feature>
<dbReference type="InterPro" id="IPR027387">
    <property type="entry name" value="Cytb/b6-like_sf"/>
</dbReference>
<keyword evidence="14" id="KW-0830">Ubiquinone</keyword>
<feature type="binding site" description="axial binding residue" evidence="19">
    <location>
        <position position="83"/>
    </location>
    <ligand>
        <name>heme b</name>
        <dbReference type="ChEBI" id="CHEBI:60344"/>
        <label>b562</label>
    </ligand>
    <ligandPart>
        <name>Fe</name>
        <dbReference type="ChEBI" id="CHEBI:18248"/>
    </ligandPart>
</feature>
<dbReference type="Pfam" id="PF00033">
    <property type="entry name" value="Cytochrome_B"/>
    <property type="match status" value="1"/>
</dbReference>
<feature type="transmembrane region" description="Helical" evidence="20">
    <location>
        <begin position="140"/>
        <end position="158"/>
    </location>
</feature>
<dbReference type="EMBL" id="MH319783">
    <property type="protein sequence ID" value="AXN59215.1"/>
    <property type="molecule type" value="Genomic_DNA"/>
</dbReference>
<evidence type="ECO:0000256" key="12">
    <source>
        <dbReference type="ARBA" id="ARBA00022989"/>
    </source>
</evidence>
<evidence type="ECO:0000256" key="5">
    <source>
        <dbReference type="ARBA" id="ARBA00022448"/>
    </source>
</evidence>
<feature type="transmembrane region" description="Helical" evidence="20">
    <location>
        <begin position="81"/>
        <end position="103"/>
    </location>
</feature>
<keyword evidence="6 19" id="KW-0349">Heme</keyword>
<dbReference type="PANTHER" id="PTHR19271:SF16">
    <property type="entry name" value="CYTOCHROME B"/>
    <property type="match status" value="1"/>
</dbReference>
<dbReference type="GO" id="GO:0008121">
    <property type="term" value="F:quinol-cytochrome-c reductase activity"/>
    <property type="evidence" value="ECO:0007669"/>
    <property type="project" value="InterPro"/>
</dbReference>
<comment type="function">
    <text evidence="1 20">Component of the ubiquinol-cytochrome c reductase complex (complex III or cytochrome b-c1 complex) that is part of the mitochondrial respiratory chain. The b-c1 complex mediates electron transfer from ubiquinol to cytochrome c. Contributes to the generation of a proton gradient across the mitochondrial membrane that is then used for ATP synthesis.</text>
</comment>
<accession>A0A346FKV3</accession>
<feature type="domain" description="Cytochrome b/b6 C-terminal region profile" evidence="22">
    <location>
        <begin position="210"/>
        <end position="379"/>
    </location>
</feature>
<evidence type="ECO:0000256" key="20">
    <source>
        <dbReference type="RuleBase" id="RU362117"/>
    </source>
</evidence>
<dbReference type="PROSITE" id="PS51003">
    <property type="entry name" value="CYTB_CTER"/>
    <property type="match status" value="1"/>
</dbReference>
<dbReference type="GO" id="GO:0005743">
    <property type="term" value="C:mitochondrial inner membrane"/>
    <property type="evidence" value="ECO:0007669"/>
    <property type="project" value="UniProtKB-SubCell"/>
</dbReference>
<evidence type="ECO:0000256" key="1">
    <source>
        <dbReference type="ARBA" id="ARBA00002566"/>
    </source>
</evidence>
<dbReference type="GO" id="GO:0045275">
    <property type="term" value="C:respiratory chain complex III"/>
    <property type="evidence" value="ECO:0007669"/>
    <property type="project" value="InterPro"/>
</dbReference>
<comment type="cofactor">
    <cofactor evidence="20">
        <name>heme b</name>
        <dbReference type="ChEBI" id="CHEBI:60344"/>
    </cofactor>
    <text evidence="20">Binds 2 heme groups non-covalently.</text>
</comment>
<evidence type="ECO:0000256" key="15">
    <source>
        <dbReference type="ARBA" id="ARBA00023128"/>
    </source>
</evidence>
<dbReference type="InterPro" id="IPR016174">
    <property type="entry name" value="Di-haem_cyt_TM"/>
</dbReference>
<evidence type="ECO:0000313" key="23">
    <source>
        <dbReference type="EMBL" id="AXN59215.1"/>
    </source>
</evidence>
<feature type="transmembrane region" description="Helical" evidence="20">
    <location>
        <begin position="178"/>
        <end position="200"/>
    </location>
</feature>
<dbReference type="InterPro" id="IPR048260">
    <property type="entry name" value="Cytochrome_b_C_euk/bac"/>
</dbReference>
<feature type="binding site" evidence="18">
    <location>
        <position position="201"/>
    </location>
    <ligand>
        <name>a ubiquinone</name>
        <dbReference type="ChEBI" id="CHEBI:16389"/>
    </ligand>
</feature>
<dbReference type="CDD" id="cd00284">
    <property type="entry name" value="Cytochrome_b_N"/>
    <property type="match status" value="1"/>
</dbReference>
<feature type="transmembrane region" description="Helical" evidence="20">
    <location>
        <begin position="115"/>
        <end position="133"/>
    </location>
</feature>
<evidence type="ECO:0000256" key="11">
    <source>
        <dbReference type="ARBA" id="ARBA00022982"/>
    </source>
</evidence>
<keyword evidence="8 20" id="KW-0812">Transmembrane</keyword>
<protein>
    <recommendedName>
        <fullName evidence="4 20">Cytochrome b</fullName>
    </recommendedName>
</protein>
<feature type="binding site" description="axial binding residue" evidence="19">
    <location>
        <position position="97"/>
    </location>
    <ligand>
        <name>heme b</name>
        <dbReference type="ChEBI" id="CHEBI:60344"/>
        <label>b566</label>
    </ligand>
    <ligandPart>
        <name>Fe</name>
        <dbReference type="ChEBI" id="CHEBI:18248"/>
    </ligandPart>
</feature>
<dbReference type="InterPro" id="IPR005797">
    <property type="entry name" value="Cyt_b/b6_N"/>
</dbReference>
<dbReference type="PANTHER" id="PTHR19271">
    <property type="entry name" value="CYTOCHROME B"/>
    <property type="match status" value="1"/>
</dbReference>
<feature type="transmembrane region" description="Helical" evidence="20">
    <location>
        <begin position="346"/>
        <end position="368"/>
    </location>
</feature>
<dbReference type="InterPro" id="IPR030689">
    <property type="entry name" value="Cytochrome_b"/>
</dbReference>
<feature type="domain" description="Cytochrome b/b6 N-terminal region profile" evidence="21">
    <location>
        <begin position="1"/>
        <end position="209"/>
    </location>
</feature>
<evidence type="ECO:0000256" key="8">
    <source>
        <dbReference type="ARBA" id="ARBA00022692"/>
    </source>
</evidence>
<dbReference type="SUPFAM" id="SSF81648">
    <property type="entry name" value="a domain/subunit of cytochrome bc1 complex (Ubiquinol-cytochrome c reductase)"/>
    <property type="match status" value="1"/>
</dbReference>
<dbReference type="PIRSF" id="PIRSF038885">
    <property type="entry name" value="COB"/>
    <property type="match status" value="1"/>
</dbReference>
<keyword evidence="5 20" id="KW-0813">Transport</keyword>
<evidence type="ECO:0000256" key="2">
    <source>
        <dbReference type="ARBA" id="ARBA00004448"/>
    </source>
</evidence>
<comment type="cofactor">
    <cofactor evidence="19">
        <name>heme</name>
        <dbReference type="ChEBI" id="CHEBI:30413"/>
    </cofactor>
    <text evidence="19">Binds 2 heme groups non-covalently.</text>
</comment>
<evidence type="ECO:0000256" key="7">
    <source>
        <dbReference type="ARBA" id="ARBA00022660"/>
    </source>
</evidence>
<keyword evidence="10" id="KW-0999">Mitochondrion inner membrane</keyword>
<evidence type="ECO:0000259" key="22">
    <source>
        <dbReference type="PROSITE" id="PS51003"/>
    </source>
</evidence>
<evidence type="ECO:0000256" key="18">
    <source>
        <dbReference type="PIRSR" id="PIRSR038885-1"/>
    </source>
</evidence>
<feature type="transmembrane region" description="Helical" evidence="20">
    <location>
        <begin position="288"/>
        <end position="307"/>
    </location>
</feature>
<feature type="transmembrane region" description="Helical" evidence="20">
    <location>
        <begin position="30"/>
        <end position="52"/>
    </location>
</feature>
<keyword evidence="9 19" id="KW-0479">Metal-binding</keyword>
<evidence type="ECO:0000256" key="19">
    <source>
        <dbReference type="PIRSR" id="PIRSR038885-2"/>
    </source>
</evidence>
<feature type="transmembrane region" description="Helical" evidence="20">
    <location>
        <begin position="319"/>
        <end position="340"/>
    </location>
</feature>
<dbReference type="CDD" id="cd00290">
    <property type="entry name" value="cytochrome_b_C"/>
    <property type="match status" value="1"/>
</dbReference>
<evidence type="ECO:0000256" key="4">
    <source>
        <dbReference type="ARBA" id="ARBA00013531"/>
    </source>
</evidence>
<organism evidence="23">
    <name type="scientific">Sus scrofa</name>
    <name type="common">Pig</name>
    <dbReference type="NCBI Taxonomy" id="9823"/>
    <lineage>
        <taxon>Eukaryota</taxon>
        <taxon>Metazoa</taxon>
        <taxon>Chordata</taxon>
        <taxon>Craniata</taxon>
        <taxon>Vertebrata</taxon>
        <taxon>Euteleostomi</taxon>
        <taxon>Mammalia</taxon>
        <taxon>Eutheria</taxon>
        <taxon>Laurasiatheria</taxon>
        <taxon>Artiodactyla</taxon>
        <taxon>Suina</taxon>
        <taxon>Suidae</taxon>
        <taxon>Sus</taxon>
    </lineage>
</organism>
<evidence type="ECO:0000256" key="13">
    <source>
        <dbReference type="ARBA" id="ARBA00023004"/>
    </source>
</evidence>
<dbReference type="InterPro" id="IPR048259">
    <property type="entry name" value="Cytochrome_b_N_euk/bac"/>
</dbReference>
<dbReference type="InterPro" id="IPR005798">
    <property type="entry name" value="Cyt_b/b6_C"/>
</dbReference>
<geneLocation type="mitochondrion" evidence="23"/>
<comment type="subcellular location">
    <subcellularLocation>
        <location evidence="2">Mitochondrion inner membrane</location>
        <topology evidence="2">Multi-pass membrane protein</topology>
    </subcellularLocation>
</comment>
<keyword evidence="11 20" id="KW-0249">Electron transport</keyword>
<evidence type="ECO:0000256" key="10">
    <source>
        <dbReference type="ARBA" id="ARBA00022792"/>
    </source>
</evidence>
<feature type="binding site" description="axial binding residue" evidence="19">
    <location>
        <position position="182"/>
    </location>
    <ligand>
        <name>heme b</name>
        <dbReference type="ChEBI" id="CHEBI:60344"/>
        <label>b562</label>
    </ligand>
    <ligandPart>
        <name>Fe</name>
        <dbReference type="ChEBI" id="CHEBI:18248"/>
    </ligandPart>
</feature>
<dbReference type="AlphaFoldDB" id="A0A346FKV3"/>
<gene>
    <name evidence="23" type="primary">cytb</name>
</gene>
<keyword evidence="13 19" id="KW-0408">Iron</keyword>
<reference evidence="23" key="1">
    <citation type="submission" date="2018-05" db="EMBL/GenBank/DDBJ databases">
        <title>Inferring the origin and genetic diversity of the introduced wild boar (Sus scrofa) populations in Argentina: an approach from mitochondrial markers.</title>
        <authorList>
            <person name="Sagua M.I."/>
            <person name="Figueroa C.E."/>
            <person name="Acosta D.B."/>
            <person name="Fernandez G.P."/>
            <person name="Carpinetti B.N."/>
            <person name="Birochio D.E."/>
            <person name="Merino M.L."/>
        </authorList>
    </citation>
    <scope>NUCLEOTIDE SEQUENCE</scope>
</reference>
<keyword evidence="7 20" id="KW-0679">Respiratory chain</keyword>
<name>A0A346FKV3_PIG</name>
<proteinExistence type="inferred from homology"/>
<feature type="binding site" description="axial binding residue" evidence="19">
    <location>
        <position position="196"/>
    </location>
    <ligand>
        <name>heme b</name>
        <dbReference type="ChEBI" id="CHEBI:60344"/>
        <label>b566</label>
    </ligand>
    <ligandPart>
        <name>Fe</name>
        <dbReference type="ChEBI" id="CHEBI:18248"/>
    </ligandPart>
</feature>
<dbReference type="GO" id="GO:0016491">
    <property type="term" value="F:oxidoreductase activity"/>
    <property type="evidence" value="ECO:0007669"/>
    <property type="project" value="UniProtKB-UniRule"/>
</dbReference>
<comment type="similarity">
    <text evidence="17 20">Belongs to the cytochrome b family.</text>
</comment>
<evidence type="ECO:0000256" key="6">
    <source>
        <dbReference type="ARBA" id="ARBA00022617"/>
    </source>
</evidence>
<evidence type="ECO:0000259" key="21">
    <source>
        <dbReference type="PROSITE" id="PS51002"/>
    </source>
</evidence>
<keyword evidence="15 20" id="KW-0496">Mitochondrion</keyword>
<comment type="subunit">
    <text evidence="3">The cytochrome bc1 complex contains 11 subunits: 3 respiratory subunits (MT-CYB, CYC1 and UQCRFS1), 2 core proteins (UQCRC1 and UQCRC2) and 6 low-molecular weight proteins (UQCRH/QCR6, UQCRB/QCR7, UQCRQ/QCR8, UQCR10/QCR9, UQCR11/QCR10 and a cleavage product of UQCRFS1). This cytochrome bc1 complex then forms a dimer.</text>
</comment>
<dbReference type="SUPFAM" id="SSF81342">
    <property type="entry name" value="Transmembrane di-heme cytochromes"/>
    <property type="match status" value="1"/>
</dbReference>
<evidence type="ECO:0000256" key="17">
    <source>
        <dbReference type="ARBA" id="ARBA00061233"/>
    </source>
</evidence>
<keyword evidence="16 20" id="KW-0472">Membrane</keyword>
<dbReference type="InterPro" id="IPR036150">
    <property type="entry name" value="Cyt_b/b6_C_sf"/>
</dbReference>
<evidence type="ECO:0000256" key="16">
    <source>
        <dbReference type="ARBA" id="ARBA00023136"/>
    </source>
</evidence>
<dbReference type="Pfam" id="PF00032">
    <property type="entry name" value="Cytochrom_B_C"/>
    <property type="match status" value="1"/>
</dbReference>
<sequence length="379" mass="42749">MTSIRMCHPLTMGINNPLMDLPTPSNISSWWNFGSLLGICLILQILTGLFLAMHYTSDTTTAFSSVTHICRDVNYGWVIRYLHANGASMFFICLFIHVGRGLYYGSYMFLETWNIGVVLLFTVMATAFMGYVLPWGQMSFWGATVITNLLSAIPYIGTDLVEWIWGGFSVDKATLTRFFAFHFILPFIITALAAVHLMFLHETGSNNPTGISSDMDKIPFHPYYTIKDILGALFMMLILLILVLFSPDLLGDPDNYTPANPLNTPPHIKPEWYFLFAYAILRSIPNKLGGVLALVASILILILMPMLHTSKQRGMMFRPLSQCLFWMLVADLITLTWIGGQPVEHPFIIIGQLASILYFLIILVLMPITSIIENNLLKW</sequence>